<dbReference type="AlphaFoldDB" id="A0A0N0MD92"/>
<dbReference type="OrthoDB" id="8162636at2"/>
<evidence type="ECO:0000313" key="1">
    <source>
        <dbReference type="EMBL" id="KPH82195.1"/>
    </source>
</evidence>
<dbReference type="EMBL" id="LGSZ01000022">
    <property type="protein sequence ID" value="KPH82195.1"/>
    <property type="molecule type" value="Genomic_DNA"/>
</dbReference>
<protein>
    <submittedName>
        <fullName evidence="1">Uncharacterized protein</fullName>
    </submittedName>
</protein>
<proteinExistence type="predicted"/>
<accession>A0A0N0MD92</accession>
<reference evidence="1 2" key="1">
    <citation type="submission" date="2015-07" db="EMBL/GenBank/DDBJ databases">
        <title>Whole genome sequencing of Bosea vaviloviae isolated from cave pool.</title>
        <authorList>
            <person name="Tan N.E.H."/>
            <person name="Lee Y.P."/>
            <person name="Gan H.M."/>
            <person name="Barton H."/>
            <person name="Savka M.A."/>
        </authorList>
    </citation>
    <scope>NUCLEOTIDE SEQUENCE [LARGE SCALE GENOMIC DNA]</scope>
    <source>
        <strain evidence="1 2">SD260</strain>
    </source>
</reference>
<dbReference type="Proteomes" id="UP000037822">
    <property type="component" value="Unassembled WGS sequence"/>
</dbReference>
<keyword evidence="2" id="KW-1185">Reference proteome</keyword>
<organism evidence="1 2">
    <name type="scientific">Bosea vaviloviae</name>
    <dbReference type="NCBI Taxonomy" id="1526658"/>
    <lineage>
        <taxon>Bacteria</taxon>
        <taxon>Pseudomonadati</taxon>
        <taxon>Pseudomonadota</taxon>
        <taxon>Alphaproteobacteria</taxon>
        <taxon>Hyphomicrobiales</taxon>
        <taxon>Boseaceae</taxon>
        <taxon>Bosea</taxon>
    </lineage>
</organism>
<gene>
    <name evidence="1" type="ORF">AE618_04600</name>
</gene>
<dbReference type="RefSeq" id="WP_054207857.1">
    <property type="nucleotide sequence ID" value="NZ_LGSZ01000022.1"/>
</dbReference>
<sequence>MRATIEHAPHSGEDDRARFRIETIEDYELATQRIAALDSSPRGEDEERERDALVKAVEQWDRKHDDATHWKDRP</sequence>
<dbReference type="PATRIC" id="fig|1526658.3.peg.3260"/>
<evidence type="ECO:0000313" key="2">
    <source>
        <dbReference type="Proteomes" id="UP000037822"/>
    </source>
</evidence>
<comment type="caution">
    <text evidence="1">The sequence shown here is derived from an EMBL/GenBank/DDBJ whole genome shotgun (WGS) entry which is preliminary data.</text>
</comment>
<name>A0A0N0MD92_9HYPH</name>